<reference evidence="2" key="1">
    <citation type="submission" date="2022-12" db="EMBL/GenBank/DDBJ databases">
        <authorList>
            <person name="Alioto T."/>
            <person name="Alioto T."/>
            <person name="Gomez Garrido J."/>
        </authorList>
    </citation>
    <scope>NUCLEOTIDE SEQUENCE</scope>
</reference>
<feature type="region of interest" description="Disordered" evidence="1">
    <location>
        <begin position="468"/>
        <end position="501"/>
    </location>
</feature>
<feature type="compositionally biased region" description="Low complexity" evidence="1">
    <location>
        <begin position="209"/>
        <end position="218"/>
    </location>
</feature>
<dbReference type="GO" id="GO:0036064">
    <property type="term" value="C:ciliary basal body"/>
    <property type="evidence" value="ECO:0007669"/>
    <property type="project" value="TreeGrafter"/>
</dbReference>
<dbReference type="EMBL" id="OX395126">
    <property type="protein sequence ID" value="CAI5764361.1"/>
    <property type="molecule type" value="Genomic_DNA"/>
</dbReference>
<evidence type="ECO:0000256" key="1">
    <source>
        <dbReference type="SAM" id="MobiDB-lite"/>
    </source>
</evidence>
<sequence>MGVSLEGGGGGGGGRRRSSPVIEYQAIPRYGPASPFRGHLSTKSNAFCIDDSSRRLSNQYLIRDHMAVHYNKILSAKAAVDCSVPKSRLNSIKLSDQQRREKLKKEVEKCEKEMISSKNGSRSSSRESRRPLSATYRKDTLEAEDNVGLPSCTPSEQRCVLGPQATPERQNTALPNAANPARKDAPKASNISDPTSCVHTSSLQRLHSKMSSNSSSDSIANKHPHKAPNPEPKVCSGDLLDKHSERFTNGRQPFTPRTLKSDAKSFLSQYRYYKPARQKISNFTKQVEAETQTDISSFQVASEGSEKSNMADFQKMIKEVEDTADDKADEMKSFPQFSSPRVTSPSSTQSPTMKRIQAEEEELLYLNFIQDITDEILKLGLFSNRALERLFERHIEQNKNHLDETKMRHLLEILKVDLGCSKEEKPAGGLDMFGLRRPEPAEHRQHRSKAQRQNKPAKCEVLLKAVGLNGNDPSVSPVHSDDSEKVEGKAGFSPNLSEPVSVGLDPSSFVVTNETADTSCTLPPALSSTTCDADFETSDSLREVDELKESFAESLPISTDNMQ</sequence>
<dbReference type="Proteomes" id="UP001178461">
    <property type="component" value="Chromosome 1"/>
</dbReference>
<feature type="region of interest" description="Disordered" evidence="1">
    <location>
        <begin position="331"/>
        <end position="354"/>
    </location>
</feature>
<keyword evidence="3" id="KW-1185">Reference proteome</keyword>
<dbReference type="InterPro" id="IPR029357">
    <property type="entry name" value="SPATA7"/>
</dbReference>
<dbReference type="GO" id="GO:0120206">
    <property type="term" value="C:photoreceptor distal connecting cilium"/>
    <property type="evidence" value="ECO:0007669"/>
    <property type="project" value="TreeGrafter"/>
</dbReference>
<dbReference type="AlphaFoldDB" id="A0AA35JQN4"/>
<evidence type="ECO:0000313" key="2">
    <source>
        <dbReference type="EMBL" id="CAI5764361.1"/>
    </source>
</evidence>
<proteinExistence type="predicted"/>
<organism evidence="2 3">
    <name type="scientific">Podarcis lilfordi</name>
    <name type="common">Lilford's wall lizard</name>
    <dbReference type="NCBI Taxonomy" id="74358"/>
    <lineage>
        <taxon>Eukaryota</taxon>
        <taxon>Metazoa</taxon>
        <taxon>Chordata</taxon>
        <taxon>Craniata</taxon>
        <taxon>Vertebrata</taxon>
        <taxon>Euteleostomi</taxon>
        <taxon>Lepidosauria</taxon>
        <taxon>Squamata</taxon>
        <taxon>Bifurcata</taxon>
        <taxon>Unidentata</taxon>
        <taxon>Episquamata</taxon>
        <taxon>Laterata</taxon>
        <taxon>Lacertibaenia</taxon>
        <taxon>Lacertidae</taxon>
        <taxon>Podarcis</taxon>
    </lineage>
</organism>
<feature type="region of interest" description="Disordered" evidence="1">
    <location>
        <begin position="111"/>
        <end position="238"/>
    </location>
</feature>
<dbReference type="GO" id="GO:0000226">
    <property type="term" value="P:microtubule cytoskeleton organization"/>
    <property type="evidence" value="ECO:0007669"/>
    <property type="project" value="TreeGrafter"/>
</dbReference>
<gene>
    <name evidence="2" type="ORF">PODLI_1B036846</name>
</gene>
<evidence type="ECO:0008006" key="4">
    <source>
        <dbReference type="Google" id="ProtNLM"/>
    </source>
</evidence>
<feature type="compositionally biased region" description="Basic and acidic residues" evidence="1">
    <location>
        <begin position="124"/>
        <end position="141"/>
    </location>
</feature>
<dbReference type="PANTHER" id="PTHR14917">
    <property type="entry name" value="SPERMATOGENESIS-ASSOCIATED PROTEIN 7"/>
    <property type="match status" value="1"/>
</dbReference>
<protein>
    <recommendedName>
        <fullName evidence="4">Spermatogenesis associated 7</fullName>
    </recommendedName>
</protein>
<dbReference type="GO" id="GO:0120200">
    <property type="term" value="C:rod photoreceptor outer segment"/>
    <property type="evidence" value="ECO:0007669"/>
    <property type="project" value="TreeGrafter"/>
</dbReference>
<name>A0AA35JQN4_9SAUR</name>
<dbReference type="GO" id="GO:0045494">
    <property type="term" value="P:photoreceptor cell maintenance"/>
    <property type="evidence" value="ECO:0007669"/>
    <property type="project" value="TreeGrafter"/>
</dbReference>
<dbReference type="GO" id="GO:0005930">
    <property type="term" value="C:axoneme"/>
    <property type="evidence" value="ECO:0007669"/>
    <property type="project" value="TreeGrafter"/>
</dbReference>
<feature type="compositionally biased region" description="Polar residues" evidence="1">
    <location>
        <begin position="189"/>
        <end position="205"/>
    </location>
</feature>
<accession>A0AA35JQN4</accession>
<feature type="compositionally biased region" description="Basic and acidic residues" evidence="1">
    <location>
        <begin position="479"/>
        <end position="488"/>
    </location>
</feature>
<feature type="compositionally biased region" description="Polar residues" evidence="1">
    <location>
        <begin position="335"/>
        <end position="352"/>
    </location>
</feature>
<dbReference type="Pfam" id="PF15244">
    <property type="entry name" value="HSD3"/>
    <property type="match status" value="1"/>
</dbReference>
<evidence type="ECO:0000313" key="3">
    <source>
        <dbReference type="Proteomes" id="UP001178461"/>
    </source>
</evidence>
<dbReference type="PANTHER" id="PTHR14917:SF2">
    <property type="entry name" value="SPERMATOGENESIS-ASSOCIATED PROTEIN 7"/>
    <property type="match status" value="1"/>
</dbReference>